<keyword evidence="3" id="KW-1185">Reference proteome</keyword>
<dbReference type="RefSeq" id="WP_146404355.1">
    <property type="nucleotide sequence ID" value="NZ_SJPJ01000002.1"/>
</dbReference>
<feature type="region of interest" description="Disordered" evidence="1">
    <location>
        <begin position="49"/>
        <end position="82"/>
    </location>
</feature>
<dbReference type="Proteomes" id="UP000315010">
    <property type="component" value="Unassembled WGS sequence"/>
</dbReference>
<gene>
    <name evidence="2" type="ORF">CA13_71140</name>
</gene>
<organism evidence="2 3">
    <name type="scientific">Novipirellula herctigrandis</name>
    <dbReference type="NCBI Taxonomy" id="2527986"/>
    <lineage>
        <taxon>Bacteria</taxon>
        <taxon>Pseudomonadati</taxon>
        <taxon>Planctomycetota</taxon>
        <taxon>Planctomycetia</taxon>
        <taxon>Pirellulales</taxon>
        <taxon>Pirellulaceae</taxon>
        <taxon>Novipirellula</taxon>
    </lineage>
</organism>
<feature type="region of interest" description="Disordered" evidence="1">
    <location>
        <begin position="1"/>
        <end position="24"/>
    </location>
</feature>
<name>A0A5C5YP54_9BACT</name>
<comment type="caution">
    <text evidence="2">The sequence shown here is derived from an EMBL/GenBank/DDBJ whole genome shotgun (WGS) entry which is preliminary data.</text>
</comment>
<feature type="compositionally biased region" description="Low complexity" evidence="1">
    <location>
        <begin position="68"/>
        <end position="82"/>
    </location>
</feature>
<sequence>MAKKKSKVNRAAAIREFDEAHPGTSPTVVAAELKKNGVNVSVQYVSTIRSQARKSSGMSRKRGRPAGKKSTSASRSVRKTSTVRTTSFEALLQLKEISNQLGGYDQTRQALDLLEAVSR</sequence>
<evidence type="ECO:0000256" key="1">
    <source>
        <dbReference type="SAM" id="MobiDB-lite"/>
    </source>
</evidence>
<proteinExistence type="predicted"/>
<protein>
    <submittedName>
        <fullName evidence="2">Uncharacterized protein</fullName>
    </submittedName>
</protein>
<dbReference type="AlphaFoldDB" id="A0A5C5YP54"/>
<evidence type="ECO:0000313" key="2">
    <source>
        <dbReference type="EMBL" id="TWT76617.1"/>
    </source>
</evidence>
<accession>A0A5C5YP54</accession>
<dbReference type="EMBL" id="SJPJ01000002">
    <property type="protein sequence ID" value="TWT76617.1"/>
    <property type="molecule type" value="Genomic_DNA"/>
</dbReference>
<evidence type="ECO:0000313" key="3">
    <source>
        <dbReference type="Proteomes" id="UP000315010"/>
    </source>
</evidence>
<dbReference type="OrthoDB" id="284479at2"/>
<reference evidence="2 3" key="1">
    <citation type="submission" date="2019-02" db="EMBL/GenBank/DDBJ databases">
        <title>Deep-cultivation of Planctomycetes and their phenomic and genomic characterization uncovers novel biology.</title>
        <authorList>
            <person name="Wiegand S."/>
            <person name="Jogler M."/>
            <person name="Boedeker C."/>
            <person name="Pinto D."/>
            <person name="Vollmers J."/>
            <person name="Rivas-Marin E."/>
            <person name="Kohn T."/>
            <person name="Peeters S.H."/>
            <person name="Heuer A."/>
            <person name="Rast P."/>
            <person name="Oberbeckmann S."/>
            <person name="Bunk B."/>
            <person name="Jeske O."/>
            <person name="Meyerdierks A."/>
            <person name="Storesund J.E."/>
            <person name="Kallscheuer N."/>
            <person name="Luecker S."/>
            <person name="Lage O.M."/>
            <person name="Pohl T."/>
            <person name="Merkel B.J."/>
            <person name="Hornburger P."/>
            <person name="Mueller R.-W."/>
            <person name="Bruemmer F."/>
            <person name="Labrenz M."/>
            <person name="Spormann A.M."/>
            <person name="Op Den Camp H."/>
            <person name="Overmann J."/>
            <person name="Amann R."/>
            <person name="Jetten M.S.M."/>
            <person name="Mascher T."/>
            <person name="Medema M.H."/>
            <person name="Devos D.P."/>
            <person name="Kaster A.-K."/>
            <person name="Ovreas L."/>
            <person name="Rohde M."/>
            <person name="Galperin M.Y."/>
            <person name="Jogler C."/>
        </authorList>
    </citation>
    <scope>NUCLEOTIDE SEQUENCE [LARGE SCALE GENOMIC DNA]</scope>
    <source>
        <strain evidence="2 3">CA13</strain>
    </source>
</reference>